<protein>
    <recommendedName>
        <fullName evidence="1 4">Prokaryotic ubiquitin-like protein UBact</fullName>
    </recommendedName>
</protein>
<evidence type="ECO:0000313" key="7">
    <source>
        <dbReference type="Proteomes" id="UP001302719"/>
    </source>
</evidence>
<sequence>MINEYEYAQAGGGLERKERPIDPLSKPMGPGDQESGPKRPETDSPSRDNLMKRMRKVDPKQAEKYRQRTGE</sequence>
<accession>A0AA96G9Y6</accession>
<reference evidence="6 7" key="1">
    <citation type="submission" date="2023-01" db="EMBL/GenBank/DDBJ databases">
        <title>Cultivation and genomic characterization of new, ubiquitous marine nitrite-oxidizing bacteria from the Nitrospirales.</title>
        <authorList>
            <person name="Mueller A.J."/>
            <person name="Daebeler A."/>
            <person name="Herbold C.W."/>
            <person name="Kirkegaard R.H."/>
            <person name="Daims H."/>
        </authorList>
    </citation>
    <scope>NUCLEOTIDE SEQUENCE [LARGE SCALE GENOMIC DNA]</scope>
    <source>
        <strain evidence="6 7">VA</strain>
    </source>
</reference>
<organism evidence="6 7">
    <name type="scientific">Candidatus Nitrospira allomarina</name>
    <dbReference type="NCBI Taxonomy" id="3020900"/>
    <lineage>
        <taxon>Bacteria</taxon>
        <taxon>Pseudomonadati</taxon>
        <taxon>Nitrospirota</taxon>
        <taxon>Nitrospiria</taxon>
        <taxon>Nitrospirales</taxon>
        <taxon>Nitrospiraceae</taxon>
        <taxon>Nitrospira</taxon>
    </lineage>
</organism>
<dbReference type="Pfam" id="PF20513">
    <property type="entry name" value="UBact"/>
    <property type="match status" value="1"/>
</dbReference>
<feature type="compositionally biased region" description="Basic and acidic residues" evidence="5">
    <location>
        <begin position="35"/>
        <end position="71"/>
    </location>
</feature>
<feature type="region of interest" description="Disordered" evidence="5">
    <location>
        <begin position="1"/>
        <end position="71"/>
    </location>
</feature>
<comment type="caution">
    <text evidence="4">Lacks conserved residue(s) required for the propagation of feature annotation.</text>
</comment>
<keyword evidence="7" id="KW-1185">Reference proteome</keyword>
<gene>
    <name evidence="4" type="primary">ubact</name>
    <name evidence="6" type="ORF">PP769_15905</name>
</gene>
<evidence type="ECO:0000256" key="3">
    <source>
        <dbReference type="ARBA" id="ARBA00022786"/>
    </source>
</evidence>
<dbReference type="InterPro" id="IPR037543">
    <property type="entry name" value="UBact"/>
</dbReference>
<keyword evidence="2 4" id="KW-1017">Isopeptide bond</keyword>
<dbReference type="HAMAP" id="MF_02133">
    <property type="entry name" value="UBact"/>
    <property type="match status" value="1"/>
</dbReference>
<dbReference type="KEGG" id="nall:PP769_15905"/>
<comment type="function">
    <text evidence="4">May function as a protein modifier covalently attached to lysine residues of substrate proteins. This may serve to target the modified proteins for degradation by proteasomes.</text>
</comment>
<name>A0AA96G9Y6_9BACT</name>
<comment type="similarity">
    <text evidence="4">Belongs to the ubiquitin-like protein UBact family.</text>
</comment>
<dbReference type="GO" id="GO:0031386">
    <property type="term" value="F:protein tag activity"/>
    <property type="evidence" value="ECO:0007669"/>
    <property type="project" value="UniProtKB-UniRule"/>
</dbReference>
<evidence type="ECO:0000256" key="5">
    <source>
        <dbReference type="SAM" id="MobiDB-lite"/>
    </source>
</evidence>
<dbReference type="EMBL" id="CP116967">
    <property type="protein sequence ID" value="WNM57437.1"/>
    <property type="molecule type" value="Genomic_DNA"/>
</dbReference>
<evidence type="ECO:0000256" key="2">
    <source>
        <dbReference type="ARBA" id="ARBA00022499"/>
    </source>
</evidence>
<feature type="cross-link" description="Isoglutamyl lysine isopeptide (Glu-Lys) (interchain with K-? in acceptor proteins)" evidence="4">
    <location>
        <position position="71"/>
    </location>
</feature>
<dbReference type="NCBIfam" id="NF033388">
    <property type="entry name" value="ubiq_like_UBact"/>
    <property type="match status" value="1"/>
</dbReference>
<proteinExistence type="inferred from homology"/>
<evidence type="ECO:0000256" key="4">
    <source>
        <dbReference type="HAMAP-Rule" id="MF_02133"/>
    </source>
</evidence>
<dbReference type="Proteomes" id="UP001302719">
    <property type="component" value="Chromosome"/>
</dbReference>
<dbReference type="RefSeq" id="WP_312641917.1">
    <property type="nucleotide sequence ID" value="NZ_CP116967.1"/>
</dbReference>
<evidence type="ECO:0000256" key="1">
    <source>
        <dbReference type="ARBA" id="ARBA00018290"/>
    </source>
</evidence>
<dbReference type="AlphaFoldDB" id="A0AA96G9Y6"/>
<keyword evidence="3 4" id="KW-0833">Ubl conjugation pathway</keyword>
<evidence type="ECO:0000313" key="6">
    <source>
        <dbReference type="EMBL" id="WNM57437.1"/>
    </source>
</evidence>